<dbReference type="STRING" id="1790137.AXE80_07635"/>
<evidence type="ECO:0000259" key="7">
    <source>
        <dbReference type="Pfam" id="PF00924"/>
    </source>
</evidence>
<evidence type="ECO:0000256" key="3">
    <source>
        <dbReference type="ARBA" id="ARBA00022692"/>
    </source>
</evidence>
<dbReference type="RefSeq" id="WP_068825988.1">
    <property type="nucleotide sequence ID" value="NZ_CP014224.1"/>
</dbReference>
<name>A0A1B1Y5W1_9FLAO</name>
<evidence type="ECO:0000313" key="8">
    <source>
        <dbReference type="EMBL" id="ANW96155.1"/>
    </source>
</evidence>
<accession>A0A1B1Y5W1</accession>
<feature type="domain" description="Mechanosensitive ion channel MscS" evidence="7">
    <location>
        <begin position="97"/>
        <end position="171"/>
    </location>
</feature>
<dbReference type="PANTHER" id="PTHR30566:SF5">
    <property type="entry name" value="MECHANOSENSITIVE ION CHANNEL PROTEIN 1, MITOCHONDRIAL-RELATED"/>
    <property type="match status" value="1"/>
</dbReference>
<sequence length="293" mass="33159">MDQITLNDILFNPVAGKIAFSILGISLIWIIIKTIQRRLILKIKENDNRYRAKKFSGFVGYFLSILLITLVYSNKLGGLTVAFGVAGAGIAFALQEVIASFAGWLAIVFGKFYKTGDRVELGGIKGDVMDIGALRTTIMETGQWIHGDQYNGRIVFVANSFVFKEPVYNYSGEFPFLWDELLIPIQFGSDYKGVEKLLLEIAKEVIGTLPEDSKKKWQTLQNTYKLENVQYDPMVSVNINDSFVEYTLRYVVDYKKRRSTKTILNFKILEAIEANKNTIDFPTNSLNIVGFPK</sequence>
<keyword evidence="5 6" id="KW-0472">Membrane</keyword>
<feature type="transmembrane region" description="Helical" evidence="6">
    <location>
        <begin position="79"/>
        <end position="109"/>
    </location>
</feature>
<dbReference type="InterPro" id="IPR006685">
    <property type="entry name" value="MscS_channel_2nd"/>
</dbReference>
<dbReference type="Pfam" id="PF00924">
    <property type="entry name" value="MS_channel_2nd"/>
    <property type="match status" value="1"/>
</dbReference>
<reference evidence="8 9" key="1">
    <citation type="submission" date="2016-02" db="EMBL/GenBank/DDBJ databases">
        <authorList>
            <person name="Wen L."/>
            <person name="He K."/>
            <person name="Yang H."/>
        </authorList>
    </citation>
    <scope>NUCLEOTIDE SEQUENCE [LARGE SCALE GENOMIC DNA]</scope>
    <source>
        <strain evidence="8 9">CZ1127</strain>
    </source>
</reference>
<dbReference type="InterPro" id="IPR023408">
    <property type="entry name" value="MscS_beta-dom_sf"/>
</dbReference>
<dbReference type="OrthoDB" id="9809206at2"/>
<dbReference type="GO" id="GO:0005886">
    <property type="term" value="C:plasma membrane"/>
    <property type="evidence" value="ECO:0007669"/>
    <property type="project" value="UniProtKB-SubCell"/>
</dbReference>
<proteinExistence type="predicted"/>
<evidence type="ECO:0000256" key="1">
    <source>
        <dbReference type="ARBA" id="ARBA00004651"/>
    </source>
</evidence>
<evidence type="ECO:0000256" key="2">
    <source>
        <dbReference type="ARBA" id="ARBA00022475"/>
    </source>
</evidence>
<dbReference type="Gene3D" id="2.30.30.60">
    <property type="match status" value="1"/>
</dbReference>
<evidence type="ECO:0000313" key="9">
    <source>
        <dbReference type="Proteomes" id="UP000092967"/>
    </source>
</evidence>
<keyword evidence="3 6" id="KW-0812">Transmembrane</keyword>
<feature type="transmembrane region" description="Helical" evidence="6">
    <location>
        <begin position="14"/>
        <end position="35"/>
    </location>
</feature>
<evidence type="ECO:0000256" key="5">
    <source>
        <dbReference type="ARBA" id="ARBA00023136"/>
    </source>
</evidence>
<dbReference type="SUPFAM" id="SSF50182">
    <property type="entry name" value="Sm-like ribonucleoproteins"/>
    <property type="match status" value="1"/>
</dbReference>
<keyword evidence="2" id="KW-1003">Cell membrane</keyword>
<keyword evidence="9" id="KW-1185">Reference proteome</keyword>
<dbReference type="AlphaFoldDB" id="A0A1B1Y5W1"/>
<dbReference type="Gene3D" id="3.30.70.100">
    <property type="match status" value="1"/>
</dbReference>
<dbReference type="GO" id="GO:0008381">
    <property type="term" value="F:mechanosensitive monoatomic ion channel activity"/>
    <property type="evidence" value="ECO:0007669"/>
    <property type="project" value="UniProtKB-ARBA"/>
</dbReference>
<dbReference type="SUPFAM" id="SSF82689">
    <property type="entry name" value="Mechanosensitive channel protein MscS (YggB), C-terminal domain"/>
    <property type="match status" value="1"/>
</dbReference>
<dbReference type="EMBL" id="CP014224">
    <property type="protein sequence ID" value="ANW96155.1"/>
    <property type="molecule type" value="Genomic_DNA"/>
</dbReference>
<organism evidence="8 9">
    <name type="scientific">Wenyingzhuangia fucanilytica</name>
    <dbReference type="NCBI Taxonomy" id="1790137"/>
    <lineage>
        <taxon>Bacteria</taxon>
        <taxon>Pseudomonadati</taxon>
        <taxon>Bacteroidota</taxon>
        <taxon>Flavobacteriia</taxon>
        <taxon>Flavobacteriales</taxon>
        <taxon>Flavobacteriaceae</taxon>
        <taxon>Wenyingzhuangia</taxon>
    </lineage>
</organism>
<evidence type="ECO:0000256" key="4">
    <source>
        <dbReference type="ARBA" id="ARBA00022989"/>
    </source>
</evidence>
<gene>
    <name evidence="8" type="ORF">AXE80_07635</name>
</gene>
<protein>
    <submittedName>
        <fullName evidence="8">Transporter</fullName>
    </submittedName>
</protein>
<dbReference type="InterPro" id="IPR010920">
    <property type="entry name" value="LSM_dom_sf"/>
</dbReference>
<evidence type="ECO:0000256" key="6">
    <source>
        <dbReference type="SAM" id="Phobius"/>
    </source>
</evidence>
<dbReference type="PANTHER" id="PTHR30566">
    <property type="entry name" value="YNAI-RELATED MECHANOSENSITIVE ION CHANNEL"/>
    <property type="match status" value="1"/>
</dbReference>
<dbReference type="InterPro" id="IPR011066">
    <property type="entry name" value="MscS_channel_C_sf"/>
</dbReference>
<dbReference type="Proteomes" id="UP000092967">
    <property type="component" value="Chromosome"/>
</dbReference>
<dbReference type="KEGG" id="wfu:AXE80_07635"/>
<comment type="subcellular location">
    <subcellularLocation>
        <location evidence="1">Cell membrane</location>
        <topology evidence="1">Multi-pass membrane protein</topology>
    </subcellularLocation>
</comment>
<feature type="transmembrane region" description="Helical" evidence="6">
    <location>
        <begin position="55"/>
        <end position="73"/>
    </location>
</feature>
<keyword evidence="4 6" id="KW-1133">Transmembrane helix</keyword>